<feature type="compositionally biased region" description="Basic and acidic residues" evidence="1">
    <location>
        <begin position="156"/>
        <end position="165"/>
    </location>
</feature>
<dbReference type="Proteomes" id="UP001295444">
    <property type="component" value="Chromosome 05"/>
</dbReference>
<organism evidence="2 3">
    <name type="scientific">Pelobates cultripes</name>
    <name type="common">Western spadefoot toad</name>
    <dbReference type="NCBI Taxonomy" id="61616"/>
    <lineage>
        <taxon>Eukaryota</taxon>
        <taxon>Metazoa</taxon>
        <taxon>Chordata</taxon>
        <taxon>Craniata</taxon>
        <taxon>Vertebrata</taxon>
        <taxon>Euteleostomi</taxon>
        <taxon>Amphibia</taxon>
        <taxon>Batrachia</taxon>
        <taxon>Anura</taxon>
        <taxon>Pelobatoidea</taxon>
        <taxon>Pelobatidae</taxon>
        <taxon>Pelobates</taxon>
    </lineage>
</organism>
<evidence type="ECO:0000313" key="2">
    <source>
        <dbReference type="EMBL" id="CAH2295530.1"/>
    </source>
</evidence>
<evidence type="ECO:0000313" key="3">
    <source>
        <dbReference type="Proteomes" id="UP001295444"/>
    </source>
</evidence>
<evidence type="ECO:0000256" key="1">
    <source>
        <dbReference type="SAM" id="MobiDB-lite"/>
    </source>
</evidence>
<keyword evidence="3" id="KW-1185">Reference proteome</keyword>
<feature type="compositionally biased region" description="Pro residues" evidence="1">
    <location>
        <begin position="127"/>
        <end position="150"/>
    </location>
</feature>
<sequence length="165" mass="17707">MSKVWPKGQLRPAFWFNMAPQVIGKSSLLWPPVSPRALLRIPGSLNAAVLSGTQGFTGGQEIARTQTDVQSLLVLSLSSRNLLDIDIAEFGLEAANKGTVNEGTENEGAETEALPLAQSYTFLNSPAIPPPQIPTSLPSPTPRYPTPCHLPLPDTHLPDISHPPE</sequence>
<accession>A0AAD1WA65</accession>
<feature type="region of interest" description="Disordered" evidence="1">
    <location>
        <begin position="125"/>
        <end position="165"/>
    </location>
</feature>
<dbReference type="AlphaFoldDB" id="A0AAD1WA65"/>
<name>A0AAD1WA65_PELCU</name>
<reference evidence="2" key="1">
    <citation type="submission" date="2022-03" db="EMBL/GenBank/DDBJ databases">
        <authorList>
            <person name="Alioto T."/>
            <person name="Alioto T."/>
            <person name="Gomez Garrido J."/>
        </authorList>
    </citation>
    <scope>NUCLEOTIDE SEQUENCE</scope>
</reference>
<dbReference type="EMBL" id="OW240916">
    <property type="protein sequence ID" value="CAH2295530.1"/>
    <property type="molecule type" value="Genomic_DNA"/>
</dbReference>
<gene>
    <name evidence="2" type="ORF">PECUL_23A026740</name>
</gene>
<proteinExistence type="predicted"/>
<protein>
    <submittedName>
        <fullName evidence="2">Uncharacterized protein</fullName>
    </submittedName>
</protein>